<dbReference type="SUPFAM" id="SSF51735">
    <property type="entry name" value="NAD(P)-binding Rossmann-fold domains"/>
    <property type="match status" value="1"/>
</dbReference>
<dbReference type="PANTHER" id="PTHR47706">
    <property type="entry name" value="NMRA-LIKE FAMILY PROTEIN"/>
    <property type="match status" value="1"/>
</dbReference>
<name>A0ABR3WXS7_9PEZI</name>
<dbReference type="InterPro" id="IPR000534">
    <property type="entry name" value="Semialdehyde_DH_NAD-bd"/>
</dbReference>
<dbReference type="CDD" id="cd05259">
    <property type="entry name" value="PCBER_SDR_a"/>
    <property type="match status" value="1"/>
</dbReference>
<feature type="domain" description="Semialdehyde dehydrogenase NAD-binding" evidence="3">
    <location>
        <begin position="4"/>
        <end position="119"/>
    </location>
</feature>
<proteinExistence type="predicted"/>
<evidence type="ECO:0000259" key="3">
    <source>
        <dbReference type="SMART" id="SM00859"/>
    </source>
</evidence>
<accession>A0ABR3WXS7</accession>
<dbReference type="InterPro" id="IPR008030">
    <property type="entry name" value="NmrA-like"/>
</dbReference>
<evidence type="ECO:0000256" key="2">
    <source>
        <dbReference type="ARBA" id="ARBA00023002"/>
    </source>
</evidence>
<evidence type="ECO:0000313" key="5">
    <source>
        <dbReference type="Proteomes" id="UP001586593"/>
    </source>
</evidence>
<dbReference type="Proteomes" id="UP001586593">
    <property type="component" value="Unassembled WGS sequence"/>
</dbReference>
<dbReference type="SMART" id="SM00859">
    <property type="entry name" value="Semialdhyde_dh"/>
    <property type="match status" value="1"/>
</dbReference>
<dbReference type="Gene3D" id="3.90.25.10">
    <property type="entry name" value="UDP-galactose 4-epimerase, domain 1"/>
    <property type="match status" value="1"/>
</dbReference>
<reference evidence="4 5" key="1">
    <citation type="journal article" date="2024" name="Commun. Biol.">
        <title>Comparative genomic analysis of thermophilic fungi reveals convergent evolutionary adaptations and gene losses.</title>
        <authorList>
            <person name="Steindorff A.S."/>
            <person name="Aguilar-Pontes M.V."/>
            <person name="Robinson A.J."/>
            <person name="Andreopoulos B."/>
            <person name="LaButti K."/>
            <person name="Kuo A."/>
            <person name="Mondo S."/>
            <person name="Riley R."/>
            <person name="Otillar R."/>
            <person name="Haridas S."/>
            <person name="Lipzen A."/>
            <person name="Grimwood J."/>
            <person name="Schmutz J."/>
            <person name="Clum A."/>
            <person name="Reid I.D."/>
            <person name="Moisan M.C."/>
            <person name="Butler G."/>
            <person name="Nguyen T.T.M."/>
            <person name="Dewar K."/>
            <person name="Conant G."/>
            <person name="Drula E."/>
            <person name="Henrissat B."/>
            <person name="Hansel C."/>
            <person name="Singer S."/>
            <person name="Hutchinson M.I."/>
            <person name="de Vries R.P."/>
            <person name="Natvig D.O."/>
            <person name="Powell A.J."/>
            <person name="Tsang A."/>
            <person name="Grigoriev I.V."/>
        </authorList>
    </citation>
    <scope>NUCLEOTIDE SEQUENCE [LARGE SCALE GENOMIC DNA]</scope>
    <source>
        <strain evidence="4 5">ATCC 24622</strain>
    </source>
</reference>
<dbReference type="EMBL" id="JAZHXJ010000218">
    <property type="protein sequence ID" value="KAL1868418.1"/>
    <property type="molecule type" value="Genomic_DNA"/>
</dbReference>
<dbReference type="InterPro" id="IPR036291">
    <property type="entry name" value="NAD(P)-bd_dom_sf"/>
</dbReference>
<keyword evidence="5" id="KW-1185">Reference proteome</keyword>
<sequence>MAVTVAIVGATGETGSSIVKGLLQSRGFEITALVRPASLQKPKVRALADQGVKVVPVDLGGPEAEIRNALKGIDVVISAIFAGELLAQIPVIDASKAVGVKRFIPCFFATVAPPKGVLRLREVKEDVLNHVKKVYLPYTVIDVGWWYQITLPSLPSGRIDYATEMSVKDIAGDGSVPTALTDLRDIGKYVARIIVDPRTLNRMVFAYNEVHTFNDVYKMLEDVSGEKLKRNYVSAETIKANLAEAEKKSMNFLDPDFLKVAHFQYLLSWGIRGDNTPEYAAYLGYLNAKDLYPDVQYTTLETFAKELIEGKGQPVYEEMRALRAARASQEKQQ</sequence>
<dbReference type="Gene3D" id="3.40.50.720">
    <property type="entry name" value="NAD(P)-binding Rossmann-like Domain"/>
    <property type="match status" value="1"/>
</dbReference>
<dbReference type="PANTHER" id="PTHR47706:SF9">
    <property type="entry name" value="NMRA-LIKE DOMAIN-CONTAINING PROTEIN-RELATED"/>
    <property type="match status" value="1"/>
</dbReference>
<dbReference type="Pfam" id="PF05368">
    <property type="entry name" value="NmrA"/>
    <property type="match status" value="1"/>
</dbReference>
<dbReference type="InterPro" id="IPR045312">
    <property type="entry name" value="PCBER-like"/>
</dbReference>
<keyword evidence="2" id="KW-0560">Oxidoreductase</keyword>
<evidence type="ECO:0000256" key="1">
    <source>
        <dbReference type="ARBA" id="ARBA00022857"/>
    </source>
</evidence>
<gene>
    <name evidence="4" type="ORF">VTK73DRAFT_3712</name>
</gene>
<keyword evidence="1" id="KW-0521">NADP</keyword>
<organism evidence="4 5">
    <name type="scientific">Phialemonium thermophilum</name>
    <dbReference type="NCBI Taxonomy" id="223376"/>
    <lineage>
        <taxon>Eukaryota</taxon>
        <taxon>Fungi</taxon>
        <taxon>Dikarya</taxon>
        <taxon>Ascomycota</taxon>
        <taxon>Pezizomycotina</taxon>
        <taxon>Sordariomycetes</taxon>
        <taxon>Sordariomycetidae</taxon>
        <taxon>Cephalothecales</taxon>
        <taxon>Cephalothecaceae</taxon>
        <taxon>Phialemonium</taxon>
    </lineage>
</organism>
<dbReference type="InterPro" id="IPR051609">
    <property type="entry name" value="NmrA/Isoflavone_reductase-like"/>
</dbReference>
<evidence type="ECO:0000313" key="4">
    <source>
        <dbReference type="EMBL" id="KAL1868418.1"/>
    </source>
</evidence>
<protein>
    <recommendedName>
        <fullName evidence="3">Semialdehyde dehydrogenase NAD-binding domain-containing protein</fullName>
    </recommendedName>
</protein>
<comment type="caution">
    <text evidence="4">The sequence shown here is derived from an EMBL/GenBank/DDBJ whole genome shotgun (WGS) entry which is preliminary data.</text>
</comment>